<dbReference type="InterPro" id="IPR036615">
    <property type="entry name" value="Mur_ligase_C_dom_sf"/>
</dbReference>
<accession>G7YYR8</accession>
<protein>
    <submittedName>
        <fullName evidence="1">UDP-N-acetylmuramoyl-L-alanyl-D-glutamate--2 6-diaminopimelate ligase</fullName>
    </submittedName>
</protein>
<evidence type="ECO:0000313" key="1">
    <source>
        <dbReference type="EMBL" id="GAA58097.1"/>
    </source>
</evidence>
<feature type="non-terminal residue" evidence="1">
    <location>
        <position position="57"/>
    </location>
</feature>
<proteinExistence type="predicted"/>
<keyword evidence="2" id="KW-1185">Reference proteome</keyword>
<dbReference type="PANTHER" id="PTHR23135">
    <property type="entry name" value="MUR LIGASE FAMILY MEMBER"/>
    <property type="match status" value="1"/>
</dbReference>
<reference key="2">
    <citation type="submission" date="2011-10" db="EMBL/GenBank/DDBJ databases">
        <title>The genome and transcriptome sequence of Clonorchis sinensis provide insights into the carcinogenic liver fluke.</title>
        <authorList>
            <person name="Wang X."/>
            <person name="Huang Y."/>
            <person name="Chen W."/>
            <person name="Liu H."/>
            <person name="Guo L."/>
            <person name="Chen Y."/>
            <person name="Luo F."/>
            <person name="Zhou W."/>
            <person name="Sun J."/>
            <person name="Mao Q."/>
            <person name="Liang P."/>
            <person name="Zhou C."/>
            <person name="Tian Y."/>
            <person name="Men J."/>
            <person name="Lv X."/>
            <person name="Huang L."/>
            <person name="Zhou J."/>
            <person name="Hu Y."/>
            <person name="Li R."/>
            <person name="Zhang F."/>
            <person name="Lei H."/>
            <person name="Li X."/>
            <person name="Hu X."/>
            <person name="Liang C."/>
            <person name="Xu J."/>
            <person name="Wu Z."/>
            <person name="Yu X."/>
        </authorList>
    </citation>
    <scope>NUCLEOTIDE SEQUENCE</scope>
    <source>
        <strain>Henan</strain>
    </source>
</reference>
<dbReference type="Gene3D" id="3.90.190.20">
    <property type="entry name" value="Mur ligase, C-terminal domain"/>
    <property type="match status" value="1"/>
</dbReference>
<evidence type="ECO:0000313" key="2">
    <source>
        <dbReference type="Proteomes" id="UP000008909"/>
    </source>
</evidence>
<dbReference type="EMBL" id="DF145342">
    <property type="protein sequence ID" value="GAA58097.1"/>
    <property type="molecule type" value="Genomic_DNA"/>
</dbReference>
<dbReference type="AlphaFoldDB" id="G7YYR8"/>
<gene>
    <name evidence="1" type="ORF">CLF_113532</name>
</gene>
<sequence length="57" mass="6161">MLDAGHAKVMEGRAEAVTCAVMQAKENDVVLVAGKGHEDYQIVGNQRLDYSDRVTVA</sequence>
<dbReference type="PANTHER" id="PTHR23135:SF4">
    <property type="entry name" value="UDP-N-ACETYLMURAMOYL-L-ALANYL-D-GLUTAMATE--2,6-DIAMINOPIMELATE LIGASE MURE HOMOLOG, CHLOROPLASTIC"/>
    <property type="match status" value="1"/>
</dbReference>
<organism evidence="1 2">
    <name type="scientific">Clonorchis sinensis</name>
    <name type="common">Chinese liver fluke</name>
    <dbReference type="NCBI Taxonomy" id="79923"/>
    <lineage>
        <taxon>Eukaryota</taxon>
        <taxon>Metazoa</taxon>
        <taxon>Spiralia</taxon>
        <taxon>Lophotrochozoa</taxon>
        <taxon>Platyhelminthes</taxon>
        <taxon>Trematoda</taxon>
        <taxon>Digenea</taxon>
        <taxon>Opisthorchiida</taxon>
        <taxon>Opisthorchiata</taxon>
        <taxon>Opisthorchiidae</taxon>
        <taxon>Clonorchis</taxon>
    </lineage>
</organism>
<dbReference type="GO" id="GO:0016881">
    <property type="term" value="F:acid-amino acid ligase activity"/>
    <property type="evidence" value="ECO:0007669"/>
    <property type="project" value="InterPro"/>
</dbReference>
<dbReference type="SUPFAM" id="SSF53244">
    <property type="entry name" value="MurD-like peptide ligases, peptide-binding domain"/>
    <property type="match status" value="1"/>
</dbReference>
<keyword evidence="1" id="KW-0436">Ligase</keyword>
<reference evidence="1" key="1">
    <citation type="journal article" date="2011" name="Genome Biol.">
        <title>The draft genome of the carcinogenic human liver fluke Clonorchis sinensis.</title>
        <authorList>
            <person name="Wang X."/>
            <person name="Chen W."/>
            <person name="Huang Y."/>
            <person name="Sun J."/>
            <person name="Men J."/>
            <person name="Liu H."/>
            <person name="Luo F."/>
            <person name="Guo L."/>
            <person name="Lv X."/>
            <person name="Deng C."/>
            <person name="Zhou C."/>
            <person name="Fan Y."/>
            <person name="Li X."/>
            <person name="Huang L."/>
            <person name="Hu Y."/>
            <person name="Liang C."/>
            <person name="Hu X."/>
            <person name="Xu J."/>
            <person name="Yu X."/>
        </authorList>
    </citation>
    <scope>NUCLEOTIDE SEQUENCE [LARGE SCALE GENOMIC DNA]</scope>
    <source>
        <strain evidence="1">Henan</strain>
    </source>
</reference>
<dbReference type="Proteomes" id="UP000008909">
    <property type="component" value="Unassembled WGS sequence"/>
</dbReference>
<name>G7YYR8_CLOSI</name>